<dbReference type="Pfam" id="PF00989">
    <property type="entry name" value="PAS"/>
    <property type="match status" value="1"/>
</dbReference>
<dbReference type="InterPro" id="IPR013767">
    <property type="entry name" value="PAS_fold"/>
</dbReference>
<evidence type="ECO:0000313" key="3">
    <source>
        <dbReference type="Proteomes" id="UP000257039"/>
    </source>
</evidence>
<dbReference type="SUPFAM" id="SSF55785">
    <property type="entry name" value="PYP-like sensor domain (PAS domain)"/>
    <property type="match status" value="1"/>
</dbReference>
<gene>
    <name evidence="2" type="ORF">B9G39_25210</name>
</gene>
<dbReference type="PROSITE" id="PS50112">
    <property type="entry name" value="PAS"/>
    <property type="match status" value="1"/>
</dbReference>
<dbReference type="PANTHER" id="PTHR31600">
    <property type="entry name" value="TINY MACROCYSTS PROTEIN B-RELATED"/>
    <property type="match status" value="1"/>
</dbReference>
<dbReference type="CDD" id="cd00130">
    <property type="entry name" value="PAS"/>
    <property type="match status" value="1"/>
</dbReference>
<evidence type="ECO:0000259" key="1">
    <source>
        <dbReference type="PROSITE" id="PS50112"/>
    </source>
</evidence>
<dbReference type="InterPro" id="IPR035965">
    <property type="entry name" value="PAS-like_dom_sf"/>
</dbReference>
<feature type="domain" description="PAS" evidence="1">
    <location>
        <begin position="13"/>
        <end position="83"/>
    </location>
</feature>
<dbReference type="NCBIfam" id="TIGR00229">
    <property type="entry name" value="sensory_box"/>
    <property type="match status" value="1"/>
</dbReference>
<accession>A0A4V1IP99</accession>
<dbReference type="EMBL" id="NDXW01000001">
    <property type="protein sequence ID" value="RDH46491.1"/>
    <property type="molecule type" value="Genomic_DNA"/>
</dbReference>
<dbReference type="GO" id="GO:0006355">
    <property type="term" value="P:regulation of DNA-templated transcription"/>
    <property type="evidence" value="ECO:0007669"/>
    <property type="project" value="InterPro"/>
</dbReference>
<name>A0A4V1IP99_9GAMM</name>
<protein>
    <submittedName>
        <fullName evidence="2">PAS domain S-box protein</fullName>
    </submittedName>
</protein>
<dbReference type="AlphaFoldDB" id="A0A4V1IP99"/>
<organism evidence="2 3">
    <name type="scientific">Zooshikella ganghwensis</name>
    <dbReference type="NCBI Taxonomy" id="202772"/>
    <lineage>
        <taxon>Bacteria</taxon>
        <taxon>Pseudomonadati</taxon>
        <taxon>Pseudomonadota</taxon>
        <taxon>Gammaproteobacteria</taxon>
        <taxon>Oceanospirillales</taxon>
        <taxon>Zooshikellaceae</taxon>
        <taxon>Zooshikella</taxon>
    </lineage>
</organism>
<dbReference type="InterPro" id="IPR052994">
    <property type="entry name" value="Tiny_macrocysts_regulators"/>
</dbReference>
<dbReference type="Gene3D" id="3.30.450.20">
    <property type="entry name" value="PAS domain"/>
    <property type="match status" value="1"/>
</dbReference>
<dbReference type="Proteomes" id="UP000257039">
    <property type="component" value="Unassembled WGS sequence"/>
</dbReference>
<comment type="caution">
    <text evidence="2">The sequence shown here is derived from an EMBL/GenBank/DDBJ whole genome shotgun (WGS) entry which is preliminary data.</text>
</comment>
<evidence type="ECO:0000313" key="2">
    <source>
        <dbReference type="EMBL" id="RDH46491.1"/>
    </source>
</evidence>
<keyword evidence="3" id="KW-1185">Reference proteome</keyword>
<dbReference type="InterPro" id="IPR000014">
    <property type="entry name" value="PAS"/>
</dbReference>
<proteinExistence type="predicted"/>
<dbReference type="PANTHER" id="PTHR31600:SF2">
    <property type="entry name" value="GAMETE ENRICHED GENE 10 PROTEIN-RELATED"/>
    <property type="match status" value="1"/>
</dbReference>
<dbReference type="SMART" id="SM00091">
    <property type="entry name" value="PAS"/>
    <property type="match status" value="1"/>
</dbReference>
<sequence>MINLPKGTKLKLGIDQLDFLIEQLSDPVVAVDRQLIIVSYNKAAEACFQYTKDEVIGKHLNMLMPDNFHTNHNQLAEKYMKDNEPPRSMNNRKTLIYAKRKDGYEFLIKVAISNWHMSGQQYALAIINSFESIAKK</sequence>
<reference evidence="2 3" key="1">
    <citation type="submission" date="2017-04" db="EMBL/GenBank/DDBJ databases">
        <title>Draft genome sequence of Zooshikella ganghwensis VG4 isolated from Red Sea sediments.</title>
        <authorList>
            <person name="Rehman Z."/>
            <person name="Alam I."/>
            <person name="Kamau A."/>
            <person name="Bajic V."/>
            <person name="Leiknes T."/>
        </authorList>
    </citation>
    <scope>NUCLEOTIDE SEQUENCE [LARGE SCALE GENOMIC DNA]</scope>
    <source>
        <strain evidence="2 3">VG4</strain>
    </source>
</reference>